<gene>
    <name evidence="1" type="ORF">L9G74_21235</name>
</gene>
<sequence length="60" mass="6715">HELGDPHSRRFYAGLLWKVVEGKLSPHALVHAYHRARAAVREGYARRGGAFLQHLLEAAA</sequence>
<evidence type="ECO:0000313" key="1">
    <source>
        <dbReference type="EMBL" id="MCS4558946.1"/>
    </source>
</evidence>
<comment type="caution">
    <text evidence="1">The sequence shown here is derived from an EMBL/GenBank/DDBJ whole genome shotgun (WGS) entry which is preliminary data.</text>
</comment>
<dbReference type="RefSeq" id="WP_238898742.1">
    <property type="nucleotide sequence ID" value="NZ_JAKOGG010000464.1"/>
</dbReference>
<proteinExistence type="predicted"/>
<feature type="non-terminal residue" evidence="1">
    <location>
        <position position="1"/>
    </location>
</feature>
<reference evidence="2" key="1">
    <citation type="submission" date="2023-07" db="EMBL/GenBank/DDBJ databases">
        <title>Shewanella mangrovi sp. nov., an acetaldehyde- degrading bacterium isolated from mangrove sediment.</title>
        <authorList>
            <person name="Liu Y."/>
        </authorList>
    </citation>
    <scope>NUCLEOTIDE SEQUENCE [LARGE SCALE GENOMIC DNA]</scope>
    <source>
        <strain evidence="2">C32</strain>
    </source>
</reference>
<dbReference type="Proteomes" id="UP001201549">
    <property type="component" value="Unassembled WGS sequence"/>
</dbReference>
<name>A0ABT2FV05_9GAMM</name>
<evidence type="ECO:0000313" key="2">
    <source>
        <dbReference type="Proteomes" id="UP001201549"/>
    </source>
</evidence>
<organism evidence="1 2">
    <name type="scientific">Shewanella electrica</name>
    <dbReference type="NCBI Taxonomy" id="515560"/>
    <lineage>
        <taxon>Bacteria</taxon>
        <taxon>Pseudomonadati</taxon>
        <taxon>Pseudomonadota</taxon>
        <taxon>Gammaproteobacteria</taxon>
        <taxon>Alteromonadales</taxon>
        <taxon>Shewanellaceae</taxon>
        <taxon>Shewanella</taxon>
    </lineage>
</organism>
<keyword evidence="2" id="KW-1185">Reference proteome</keyword>
<accession>A0ABT2FV05</accession>
<protein>
    <submittedName>
        <fullName evidence="1">Uncharacterized protein</fullName>
    </submittedName>
</protein>
<dbReference type="EMBL" id="JAKOGG010000464">
    <property type="protein sequence ID" value="MCS4558946.1"/>
    <property type="molecule type" value="Genomic_DNA"/>
</dbReference>